<keyword evidence="4 10" id="KW-0347">Helicase</keyword>
<proteinExistence type="inferred from homology"/>
<evidence type="ECO:0000259" key="12">
    <source>
        <dbReference type="PROSITE" id="PS51198"/>
    </source>
</evidence>
<evidence type="ECO:0000256" key="2">
    <source>
        <dbReference type="ARBA" id="ARBA00022741"/>
    </source>
</evidence>
<dbReference type="PANTHER" id="PTHR11070:SF69">
    <property type="entry name" value="ATP-DEPENDENT DNA HELICASE UVRD2"/>
    <property type="match status" value="1"/>
</dbReference>
<organism evidence="14 15">
    <name type="scientific">Gulosibacter molinativorax</name>
    <dbReference type="NCBI Taxonomy" id="256821"/>
    <lineage>
        <taxon>Bacteria</taxon>
        <taxon>Bacillati</taxon>
        <taxon>Actinomycetota</taxon>
        <taxon>Actinomycetes</taxon>
        <taxon>Micrococcales</taxon>
        <taxon>Microbacteriaceae</taxon>
        <taxon>Gulosibacter</taxon>
    </lineage>
</organism>
<dbReference type="CDD" id="cd17932">
    <property type="entry name" value="DEXQc_UvrD"/>
    <property type="match status" value="1"/>
</dbReference>
<keyword evidence="6" id="KW-0413">Isomerase</keyword>
<keyword evidence="5 10" id="KW-0067">ATP-binding</keyword>
<feature type="domain" description="UvrD-like helicase C-terminal" evidence="13">
    <location>
        <begin position="312"/>
        <end position="556"/>
    </location>
</feature>
<gene>
    <name evidence="14" type="ORF">C7K25_04255</name>
</gene>
<evidence type="ECO:0000256" key="6">
    <source>
        <dbReference type="ARBA" id="ARBA00023235"/>
    </source>
</evidence>
<keyword evidence="2 10" id="KW-0547">Nucleotide-binding</keyword>
<evidence type="ECO:0000259" key="13">
    <source>
        <dbReference type="PROSITE" id="PS51217"/>
    </source>
</evidence>
<dbReference type="PANTHER" id="PTHR11070">
    <property type="entry name" value="UVRD / RECB / PCRA DNA HELICASE FAMILY MEMBER"/>
    <property type="match status" value="1"/>
</dbReference>
<feature type="binding site" evidence="10">
    <location>
        <begin position="50"/>
        <end position="57"/>
    </location>
    <ligand>
        <name>ATP</name>
        <dbReference type="ChEBI" id="CHEBI:30616"/>
    </ligand>
</feature>
<evidence type="ECO:0000256" key="10">
    <source>
        <dbReference type="PROSITE-ProRule" id="PRU00560"/>
    </source>
</evidence>
<dbReference type="InterPro" id="IPR027417">
    <property type="entry name" value="P-loop_NTPase"/>
</dbReference>
<dbReference type="Proteomes" id="UP001170379">
    <property type="component" value="Unassembled WGS sequence"/>
</dbReference>
<feature type="domain" description="UvrD-like helicase ATP-binding" evidence="12">
    <location>
        <begin position="29"/>
        <end position="311"/>
    </location>
</feature>
<keyword evidence="15" id="KW-1185">Reference proteome</keyword>
<accession>A0ABT7C5X2</accession>
<dbReference type="Gene3D" id="3.40.50.300">
    <property type="entry name" value="P-loop containing nucleotide triphosphate hydrolases"/>
    <property type="match status" value="3"/>
</dbReference>
<dbReference type="Pfam" id="PF00580">
    <property type="entry name" value="UvrD-helicase"/>
    <property type="match status" value="1"/>
</dbReference>
<reference evidence="14" key="2">
    <citation type="journal article" date="2022" name="Sci. Rep.">
        <title>In silico prediction of the enzymes involved in the degradation of the herbicide molinate by Gulosibacter molinativorax ON4T.</title>
        <authorList>
            <person name="Lopes A.R."/>
            <person name="Bunin E."/>
            <person name="Viana A.T."/>
            <person name="Froufe H."/>
            <person name="Munoz-Merida A."/>
            <person name="Pinho D."/>
            <person name="Figueiredo J."/>
            <person name="Barroso C."/>
            <person name="Vaz-Moreira I."/>
            <person name="Bellanger X."/>
            <person name="Egas C."/>
            <person name="Nunes O.C."/>
        </authorList>
    </citation>
    <scope>NUCLEOTIDE SEQUENCE</scope>
    <source>
        <strain evidence="14">ON4</strain>
    </source>
</reference>
<evidence type="ECO:0000256" key="5">
    <source>
        <dbReference type="ARBA" id="ARBA00022840"/>
    </source>
</evidence>
<evidence type="ECO:0000256" key="1">
    <source>
        <dbReference type="ARBA" id="ARBA00009922"/>
    </source>
</evidence>
<evidence type="ECO:0000256" key="3">
    <source>
        <dbReference type="ARBA" id="ARBA00022801"/>
    </source>
</evidence>
<dbReference type="GO" id="GO:0004386">
    <property type="term" value="F:helicase activity"/>
    <property type="evidence" value="ECO:0007669"/>
    <property type="project" value="UniProtKB-KW"/>
</dbReference>
<evidence type="ECO:0000256" key="9">
    <source>
        <dbReference type="ARBA" id="ARBA00048988"/>
    </source>
</evidence>
<name>A0ABT7C5X2_9MICO</name>
<evidence type="ECO:0000256" key="11">
    <source>
        <dbReference type="SAM" id="MobiDB-lite"/>
    </source>
</evidence>
<comment type="similarity">
    <text evidence="1">Belongs to the helicase family. UvrD subfamily.</text>
</comment>
<reference evidence="14" key="1">
    <citation type="submission" date="2018-03" db="EMBL/GenBank/DDBJ databases">
        <authorList>
            <person name="Nunes O.C."/>
            <person name="Lopes A.R."/>
            <person name="Froufe H."/>
            <person name="Munoz-Merida A."/>
            <person name="Barroso C."/>
            <person name="Egas C."/>
        </authorList>
    </citation>
    <scope>NUCLEOTIDE SEQUENCE</scope>
    <source>
        <strain evidence="14">ON4</strain>
    </source>
</reference>
<comment type="caution">
    <text evidence="14">The sequence shown here is derived from an EMBL/GenBank/DDBJ whole genome shotgun (WGS) entry which is preliminary data.</text>
</comment>
<evidence type="ECO:0000313" key="14">
    <source>
        <dbReference type="EMBL" id="MDJ1370585.1"/>
    </source>
</evidence>
<dbReference type="EMBL" id="PXVD01000005">
    <property type="protein sequence ID" value="MDJ1370585.1"/>
    <property type="molecule type" value="Genomic_DNA"/>
</dbReference>
<dbReference type="Pfam" id="PF13361">
    <property type="entry name" value="UvrD_C"/>
    <property type="match status" value="2"/>
</dbReference>
<dbReference type="PROSITE" id="PS51198">
    <property type="entry name" value="UVRD_HELICASE_ATP_BIND"/>
    <property type="match status" value="1"/>
</dbReference>
<dbReference type="InterPro" id="IPR014017">
    <property type="entry name" value="DNA_helicase_UvrD-like_C"/>
</dbReference>
<keyword evidence="3 10" id="KW-0378">Hydrolase</keyword>
<dbReference type="InterPro" id="IPR000212">
    <property type="entry name" value="DNA_helicase_UvrD/REP"/>
</dbReference>
<dbReference type="Gene3D" id="1.10.486.10">
    <property type="entry name" value="PCRA, domain 4"/>
    <property type="match status" value="2"/>
</dbReference>
<comment type="catalytic activity">
    <reaction evidence="7">
        <text>Couples ATP hydrolysis with the unwinding of duplex DNA by translocating in the 3'-5' direction.</text>
        <dbReference type="EC" id="5.6.2.4"/>
    </reaction>
</comment>
<dbReference type="Gene3D" id="1.10.10.160">
    <property type="match status" value="1"/>
</dbReference>
<sequence>MAAPSTSESDLPGDSTEPSPRSAGASLLADLNPQQREAALSVVGPVCILAGPGTGKTHTITRRIAYGVQAGVYTPERVLALTFTNRAAGELRGRLARLGAHAVQARTFHSAALRQLGYFWPHAIGGEMPQISASKSRVVAEAAERVKLRVNPTDVRDIAEDVEWRKVSELTYEQYAAALESGARTPPARLKPEQAVEVIRAYEQVKDDRHVIDFEDILLATAGMLESEPWITQQVREQYRFFVVDEYQDISPLQHKLLTLWLGQRRDLCVVGDPAQTIYSFTGATNRYLIDFGHEFPDARTVKIEGSYRSTMPIIAVANSLAKHIPHALQLERAVETETSSPLPELFEYPDEFSEARGIAQRVADAIAAGEQPAQVAVLVRTNAQSAPLEQAFQNVGVPYRVAGGQPFFKRPEVRAAVAGLRAAVVASQDAGPLFKSVSDVLRGRGWTVEPPREAGPAREAWGALDAIMRLADGAAPGTTLEQFTNDLMSRAKHQHEPEVAAVTISTMHGAKGLEWDRVFVTGLAEGRMPIAQAVTAENIHEERRLFYVALTRARKYLYLSYPQSVGPQSRYLAELGNRIQRGNFAGAR</sequence>
<evidence type="ECO:0000256" key="7">
    <source>
        <dbReference type="ARBA" id="ARBA00034617"/>
    </source>
</evidence>
<comment type="catalytic activity">
    <reaction evidence="9">
        <text>ATP + H2O = ADP + phosphate + H(+)</text>
        <dbReference type="Rhea" id="RHEA:13065"/>
        <dbReference type="ChEBI" id="CHEBI:15377"/>
        <dbReference type="ChEBI" id="CHEBI:15378"/>
        <dbReference type="ChEBI" id="CHEBI:30616"/>
        <dbReference type="ChEBI" id="CHEBI:43474"/>
        <dbReference type="ChEBI" id="CHEBI:456216"/>
        <dbReference type="EC" id="5.6.2.4"/>
    </reaction>
</comment>
<evidence type="ECO:0000313" key="15">
    <source>
        <dbReference type="Proteomes" id="UP001170379"/>
    </source>
</evidence>
<dbReference type="InterPro" id="IPR013986">
    <property type="entry name" value="DExx_box_DNA_helicase_dom_sf"/>
</dbReference>
<protein>
    <recommendedName>
        <fullName evidence="8">DNA 3'-5' helicase</fullName>
        <ecNumber evidence="8">5.6.2.4</ecNumber>
    </recommendedName>
</protein>
<dbReference type="SUPFAM" id="SSF52540">
    <property type="entry name" value="P-loop containing nucleoside triphosphate hydrolases"/>
    <property type="match status" value="1"/>
</dbReference>
<dbReference type="PROSITE" id="PS51217">
    <property type="entry name" value="UVRD_HELICASE_CTER"/>
    <property type="match status" value="1"/>
</dbReference>
<dbReference type="CDD" id="cd18807">
    <property type="entry name" value="SF1_C_UvrD"/>
    <property type="match status" value="1"/>
</dbReference>
<evidence type="ECO:0000256" key="4">
    <source>
        <dbReference type="ARBA" id="ARBA00022806"/>
    </source>
</evidence>
<dbReference type="EC" id="5.6.2.4" evidence="8"/>
<dbReference type="InterPro" id="IPR014016">
    <property type="entry name" value="UvrD-like_ATP-bd"/>
</dbReference>
<evidence type="ECO:0000256" key="8">
    <source>
        <dbReference type="ARBA" id="ARBA00034808"/>
    </source>
</evidence>
<dbReference type="RefSeq" id="WP_084147344.1">
    <property type="nucleotide sequence ID" value="NZ_CP028426.1"/>
</dbReference>
<feature type="region of interest" description="Disordered" evidence="11">
    <location>
        <begin position="1"/>
        <end position="25"/>
    </location>
</feature>